<organism evidence="1 2">
    <name type="scientific">Smallanthus sonchifolius</name>
    <dbReference type="NCBI Taxonomy" id="185202"/>
    <lineage>
        <taxon>Eukaryota</taxon>
        <taxon>Viridiplantae</taxon>
        <taxon>Streptophyta</taxon>
        <taxon>Embryophyta</taxon>
        <taxon>Tracheophyta</taxon>
        <taxon>Spermatophyta</taxon>
        <taxon>Magnoliopsida</taxon>
        <taxon>eudicotyledons</taxon>
        <taxon>Gunneridae</taxon>
        <taxon>Pentapetalae</taxon>
        <taxon>asterids</taxon>
        <taxon>campanulids</taxon>
        <taxon>Asterales</taxon>
        <taxon>Asteraceae</taxon>
        <taxon>Asteroideae</taxon>
        <taxon>Heliantheae alliance</taxon>
        <taxon>Millerieae</taxon>
        <taxon>Smallanthus</taxon>
    </lineage>
</organism>
<reference evidence="1 2" key="2">
    <citation type="journal article" date="2022" name="Mol. Ecol. Resour.">
        <title>The genomes of chicory, endive, great burdock and yacon provide insights into Asteraceae paleo-polyploidization history and plant inulin production.</title>
        <authorList>
            <person name="Fan W."/>
            <person name="Wang S."/>
            <person name="Wang H."/>
            <person name="Wang A."/>
            <person name="Jiang F."/>
            <person name="Liu H."/>
            <person name="Zhao H."/>
            <person name="Xu D."/>
            <person name="Zhang Y."/>
        </authorList>
    </citation>
    <scope>NUCLEOTIDE SEQUENCE [LARGE SCALE GENOMIC DNA]</scope>
    <source>
        <strain evidence="2">cv. Yunnan</strain>
        <tissue evidence="1">Leaves</tissue>
    </source>
</reference>
<proteinExistence type="predicted"/>
<sequence>MKNVGKQLCLSDYVVVKKSHHLIQSSSIPNACPLNLHSDFKVFEIQSGFGAIIADLLDLFEFYGAKIQRGFVVRFWI</sequence>
<evidence type="ECO:0000313" key="1">
    <source>
        <dbReference type="EMBL" id="KAI3762943.1"/>
    </source>
</evidence>
<comment type="caution">
    <text evidence="1">The sequence shown here is derived from an EMBL/GenBank/DDBJ whole genome shotgun (WGS) entry which is preliminary data.</text>
</comment>
<name>A0ACB9EWE1_9ASTR</name>
<reference evidence="2" key="1">
    <citation type="journal article" date="2022" name="Mol. Ecol. Resour.">
        <title>The genomes of chicory, endive, great burdock and yacon provide insights into Asteraceae palaeo-polyploidization history and plant inulin production.</title>
        <authorList>
            <person name="Fan W."/>
            <person name="Wang S."/>
            <person name="Wang H."/>
            <person name="Wang A."/>
            <person name="Jiang F."/>
            <person name="Liu H."/>
            <person name="Zhao H."/>
            <person name="Xu D."/>
            <person name="Zhang Y."/>
        </authorList>
    </citation>
    <scope>NUCLEOTIDE SEQUENCE [LARGE SCALE GENOMIC DNA]</scope>
    <source>
        <strain evidence="2">cv. Yunnan</strain>
    </source>
</reference>
<dbReference type="EMBL" id="CM042034">
    <property type="protein sequence ID" value="KAI3762943.1"/>
    <property type="molecule type" value="Genomic_DNA"/>
</dbReference>
<keyword evidence="2" id="KW-1185">Reference proteome</keyword>
<evidence type="ECO:0000313" key="2">
    <source>
        <dbReference type="Proteomes" id="UP001056120"/>
    </source>
</evidence>
<gene>
    <name evidence="1" type="ORF">L1987_53386</name>
</gene>
<accession>A0ACB9EWE1</accession>
<protein>
    <submittedName>
        <fullName evidence="1">Uncharacterized protein</fullName>
    </submittedName>
</protein>
<dbReference type="Proteomes" id="UP001056120">
    <property type="component" value="Linkage Group LG17"/>
</dbReference>